<evidence type="ECO:0000313" key="4">
    <source>
        <dbReference type="Proteomes" id="UP001165423"/>
    </source>
</evidence>
<dbReference type="Proteomes" id="UP001165423">
    <property type="component" value="Unassembled WGS sequence"/>
</dbReference>
<proteinExistence type="inferred from homology"/>
<dbReference type="CDD" id="cd00293">
    <property type="entry name" value="USP-like"/>
    <property type="match status" value="1"/>
</dbReference>
<dbReference type="PANTHER" id="PTHR46268:SF15">
    <property type="entry name" value="UNIVERSAL STRESS PROTEIN HP_0031"/>
    <property type="match status" value="1"/>
</dbReference>
<dbReference type="RefSeq" id="WP_243322610.1">
    <property type="nucleotide sequence ID" value="NZ_JALGCL010000005.1"/>
</dbReference>
<sequence length="278" mass="29358">MVPRDLVVFLEERQPWSGRLAFAASLARHWQAHLIATYVAHPLALDPHAGFAIGPALAQVIADRDAASAAAQEDARAAFAGLTERRSFSAEWRVARDDTGEALMLHARHAALAIMGPPYRQRPEPSALGMAEQMILACGRPCLLLPDAWPGDRLPRRIVAGWNGSREATRAIADAMPLLAEAGSVHLVVVPEAGTVVPHGAEPGADMATHLARHGVPVTLEQCRGDDAGAALLARCAALDADLLVMGAKGRSRISEVVFGGATRTVLAQVSLPVLLSS</sequence>
<evidence type="ECO:0000259" key="2">
    <source>
        <dbReference type="Pfam" id="PF00582"/>
    </source>
</evidence>
<dbReference type="Pfam" id="PF00582">
    <property type="entry name" value="Usp"/>
    <property type="match status" value="1"/>
</dbReference>
<dbReference type="EMBL" id="JALGCL010000005">
    <property type="protein sequence ID" value="MCJ0826778.1"/>
    <property type="molecule type" value="Genomic_DNA"/>
</dbReference>
<dbReference type="Gene3D" id="3.40.50.12370">
    <property type="match status" value="1"/>
</dbReference>
<name>A0ABT0A779_9GAMM</name>
<feature type="domain" description="UspA" evidence="2">
    <location>
        <begin position="156"/>
        <end position="276"/>
    </location>
</feature>
<protein>
    <submittedName>
        <fullName evidence="3">Universal stress protein</fullName>
    </submittedName>
</protein>
<comment type="caution">
    <text evidence="3">The sequence shown here is derived from an EMBL/GenBank/DDBJ whole genome shotgun (WGS) entry which is preliminary data.</text>
</comment>
<dbReference type="SUPFAM" id="SSF52402">
    <property type="entry name" value="Adenine nucleotide alpha hydrolases-like"/>
    <property type="match status" value="2"/>
</dbReference>
<evidence type="ECO:0000256" key="1">
    <source>
        <dbReference type="ARBA" id="ARBA00008791"/>
    </source>
</evidence>
<dbReference type="PANTHER" id="PTHR46268">
    <property type="entry name" value="STRESS RESPONSE PROTEIN NHAX"/>
    <property type="match status" value="1"/>
</dbReference>
<dbReference type="PRINTS" id="PR01438">
    <property type="entry name" value="UNVRSLSTRESS"/>
</dbReference>
<dbReference type="InterPro" id="IPR006015">
    <property type="entry name" value="Universal_stress_UspA"/>
</dbReference>
<dbReference type="InterPro" id="IPR006016">
    <property type="entry name" value="UspA"/>
</dbReference>
<keyword evidence="4" id="KW-1185">Reference proteome</keyword>
<accession>A0ABT0A779</accession>
<evidence type="ECO:0000313" key="3">
    <source>
        <dbReference type="EMBL" id="MCJ0826778.1"/>
    </source>
</evidence>
<organism evidence="3 4">
    <name type="scientific">Cognatiluteimonas sedimenti</name>
    <dbReference type="NCBI Taxonomy" id="2927791"/>
    <lineage>
        <taxon>Bacteria</taxon>
        <taxon>Pseudomonadati</taxon>
        <taxon>Pseudomonadota</taxon>
        <taxon>Gammaproteobacteria</taxon>
        <taxon>Lysobacterales</taxon>
        <taxon>Lysobacteraceae</taxon>
        <taxon>Cognatiluteimonas</taxon>
    </lineage>
</organism>
<comment type="similarity">
    <text evidence="1">Belongs to the universal stress protein A family.</text>
</comment>
<reference evidence="3 4" key="1">
    <citation type="submission" date="2022-03" db="EMBL/GenBank/DDBJ databases">
        <title>Luteimonas soily sp. nov., a novel bacterium isolated from the soil.</title>
        <authorList>
            <person name="Zhang X."/>
        </authorList>
    </citation>
    <scope>NUCLEOTIDE SEQUENCE [LARGE SCALE GENOMIC DNA]</scope>
    <source>
        <strain evidence="3 4">50</strain>
    </source>
</reference>
<gene>
    <name evidence="3" type="ORF">MQC88_12580</name>
</gene>